<protein>
    <submittedName>
        <fullName evidence="4">Outer membrane autotransporter barrel domain-containing protein</fullName>
    </submittedName>
</protein>
<dbReference type="InterPro" id="IPR005546">
    <property type="entry name" value="Autotransporte_beta"/>
</dbReference>
<feature type="domain" description="Autotransporter" evidence="3">
    <location>
        <begin position="547"/>
        <end position="815"/>
    </location>
</feature>
<dbReference type="InterPro" id="IPR036709">
    <property type="entry name" value="Autotransporte_beta_dom_sf"/>
</dbReference>
<sequence>MKYNKTHLSLILGMGILTPLHSMAITILGDKDFPSSGVSSELDEINILTTITVPTITTSSATALLASKNNLSINSPNKLIITSYAAKNHDSSYGIRVVNSHLTSNSDLDINIKDGLDNQGRVIFNDKYGAAIHLDNQGHAIFNNKVTINNTSSSLDTFVGIMAYSSNAGSSSAKFEDDVTINALGSRNFGIVVLNDNDTTGKGGELTFNGKVAIHIKETGGVGILAEQMENATPNSGASILFNQGLDVVTENGPTIRASMHGLNLTINGDSRIVSKNTDGGTYNAIHATAGTININGKSTIVGNISGYNTGVINLNLLSGSTVTSTIDNHSIIPRPSDHPVAKIKVNMASGASWNMTGNSYIDTLSGSGTVAYQTSNTPYGLLMVEDLSGSGSFVMRTNLVGDGTGSNQGDLLKIIGTTSGSHTLTVLNNGSAATNGTETLTLVETSDGNGQFAMNSKVELGGYQYDLRKTGNNWELFGAVIETDPGTDPEIGPETGPETDPGTGTTHPEPEITTTADASANFLNVGYLMSYAENQTLLQRMGDLRQNSEHGNMWLRGFAGKFDSFAGGKLSQFDMTYQGMQIGVDKRLAIESPIFVGLFMGQTQGSPNYRSGDGSTKSSNAGLYASYIRHNGAYLNATAKYARLKNSFNVKDSQNERVSGNGSSDGLSLSLEGGHKFNLSETNNGLYIEPQVQFTYGHQAATNITASNGLRVDLGSYESMLGRVSTLFGYELNAGDNQVNVYLKTGLVREFDGNVDYRLNGSQEQHTFKGNWWNNGVGVSAQLSKAHTFYLDVDSATGNKFNQHQVNGGYRFSF</sequence>
<dbReference type="AlphaFoldDB" id="A0AAJ4W808"/>
<dbReference type="SUPFAM" id="SSF103515">
    <property type="entry name" value="Autotransporter"/>
    <property type="match status" value="1"/>
</dbReference>
<organism evidence="4 5">
    <name type="scientific">Pragia fontium DSM 5563 = ATCC 49100</name>
    <dbReference type="NCBI Taxonomy" id="1122977"/>
    <lineage>
        <taxon>Bacteria</taxon>
        <taxon>Pseudomonadati</taxon>
        <taxon>Pseudomonadota</taxon>
        <taxon>Gammaproteobacteria</taxon>
        <taxon>Enterobacterales</taxon>
        <taxon>Budviciaceae</taxon>
        <taxon>Pragia</taxon>
    </lineage>
</organism>
<evidence type="ECO:0000313" key="4">
    <source>
        <dbReference type="EMBL" id="SFC08375.1"/>
    </source>
</evidence>
<dbReference type="GO" id="GO:0019867">
    <property type="term" value="C:outer membrane"/>
    <property type="evidence" value="ECO:0007669"/>
    <property type="project" value="InterPro"/>
</dbReference>
<feature type="region of interest" description="Disordered" evidence="2">
    <location>
        <begin position="485"/>
        <end position="508"/>
    </location>
</feature>
<dbReference type="EMBL" id="FOLW01000001">
    <property type="protein sequence ID" value="SFC08375.1"/>
    <property type="molecule type" value="Genomic_DNA"/>
</dbReference>
<proteinExistence type="predicted"/>
<accession>A0AAJ4W808</accession>
<evidence type="ECO:0000256" key="1">
    <source>
        <dbReference type="ARBA" id="ARBA00022729"/>
    </source>
</evidence>
<dbReference type="PROSITE" id="PS51208">
    <property type="entry name" value="AUTOTRANSPORTER"/>
    <property type="match status" value="1"/>
</dbReference>
<reference evidence="4 5" key="1">
    <citation type="submission" date="2016-10" db="EMBL/GenBank/DDBJ databases">
        <authorList>
            <person name="Varghese N."/>
            <person name="Submissions S."/>
        </authorList>
    </citation>
    <scope>NUCLEOTIDE SEQUENCE [LARGE SCALE GENOMIC DNA]</scope>
    <source>
        <strain evidence="4 5">DSM 5563</strain>
    </source>
</reference>
<dbReference type="InterPro" id="IPR011050">
    <property type="entry name" value="Pectin_lyase_fold/virulence"/>
</dbReference>
<comment type="caution">
    <text evidence="4">The sequence shown here is derived from an EMBL/GenBank/DDBJ whole genome shotgun (WGS) entry which is preliminary data.</text>
</comment>
<feature type="compositionally biased region" description="Low complexity" evidence="2">
    <location>
        <begin position="487"/>
        <end position="508"/>
    </location>
</feature>
<dbReference type="InterPro" id="IPR003991">
    <property type="entry name" value="Pertactin_virulence_factor"/>
</dbReference>
<dbReference type="Gene3D" id="2.40.128.130">
    <property type="entry name" value="Autotransporter beta-domain"/>
    <property type="match status" value="1"/>
</dbReference>
<dbReference type="InterPro" id="IPR051551">
    <property type="entry name" value="Autotransporter_adhesion"/>
</dbReference>
<dbReference type="PRINTS" id="PR01484">
    <property type="entry name" value="PRTACTNFAMLY"/>
</dbReference>
<dbReference type="InterPro" id="IPR012332">
    <property type="entry name" value="Autotransporter_pectin_lyase_C"/>
</dbReference>
<dbReference type="Gene3D" id="2.160.20.20">
    <property type="match status" value="1"/>
</dbReference>
<dbReference type="NCBIfam" id="TIGR01414">
    <property type="entry name" value="autotrans_barl"/>
    <property type="match status" value="1"/>
</dbReference>
<dbReference type="InterPro" id="IPR006315">
    <property type="entry name" value="OM_autotransptr_brl_dom"/>
</dbReference>
<dbReference type="Pfam" id="PF03212">
    <property type="entry name" value="Pertactin"/>
    <property type="match status" value="1"/>
</dbReference>
<dbReference type="Pfam" id="PF03797">
    <property type="entry name" value="Autotransporter"/>
    <property type="match status" value="1"/>
</dbReference>
<evidence type="ECO:0000256" key="2">
    <source>
        <dbReference type="SAM" id="MobiDB-lite"/>
    </source>
</evidence>
<gene>
    <name evidence="4" type="ORF">SAMN02745723_101339</name>
</gene>
<dbReference type="InterPro" id="IPR004899">
    <property type="entry name" value="Pertactin_central"/>
</dbReference>
<dbReference type="PANTHER" id="PTHR35037">
    <property type="entry name" value="C-TERMINAL REGION OF AIDA-LIKE PROTEIN"/>
    <property type="match status" value="1"/>
</dbReference>
<dbReference type="PANTHER" id="PTHR35037:SF7">
    <property type="entry name" value="AUTOTRANSPORTER"/>
    <property type="match status" value="1"/>
</dbReference>
<evidence type="ECO:0000313" key="5">
    <source>
        <dbReference type="Proteomes" id="UP000226420"/>
    </source>
</evidence>
<dbReference type="SMART" id="SM00869">
    <property type="entry name" value="Autotransporter"/>
    <property type="match status" value="1"/>
</dbReference>
<dbReference type="Proteomes" id="UP000226420">
    <property type="component" value="Unassembled WGS sequence"/>
</dbReference>
<name>A0AAJ4W808_9GAMM</name>
<evidence type="ECO:0000259" key="3">
    <source>
        <dbReference type="PROSITE" id="PS51208"/>
    </source>
</evidence>
<dbReference type="SUPFAM" id="SSF51126">
    <property type="entry name" value="Pectin lyase-like"/>
    <property type="match status" value="1"/>
</dbReference>
<keyword evidence="1" id="KW-0732">Signal</keyword>
<dbReference type="RefSeq" id="WP_074820286.1">
    <property type="nucleotide sequence ID" value="NZ_FOLW01000001.1"/>
</dbReference>